<dbReference type="GO" id="GO:0042128">
    <property type="term" value="P:nitrate assimilation"/>
    <property type="evidence" value="ECO:0007669"/>
    <property type="project" value="UniProtKB-KW"/>
</dbReference>
<evidence type="ECO:0000256" key="6">
    <source>
        <dbReference type="ARBA" id="ARBA00023063"/>
    </source>
</evidence>
<evidence type="ECO:0000259" key="7">
    <source>
        <dbReference type="PROSITE" id="PS51296"/>
    </source>
</evidence>
<dbReference type="EMBL" id="UOEN01000493">
    <property type="protein sequence ID" value="VAW19694.1"/>
    <property type="molecule type" value="Genomic_DNA"/>
</dbReference>
<dbReference type="SUPFAM" id="SSF50022">
    <property type="entry name" value="ISP domain"/>
    <property type="match status" value="1"/>
</dbReference>
<reference evidence="8" key="1">
    <citation type="submission" date="2018-06" db="EMBL/GenBank/DDBJ databases">
        <authorList>
            <person name="Zhirakovskaya E."/>
        </authorList>
    </citation>
    <scope>NUCLEOTIDE SEQUENCE</scope>
</reference>
<dbReference type="Pfam" id="PF13806">
    <property type="entry name" value="Rieske_2"/>
    <property type="match status" value="1"/>
</dbReference>
<keyword evidence="2" id="KW-0479">Metal-binding</keyword>
<keyword evidence="1" id="KW-0001">2Fe-2S</keyword>
<feature type="domain" description="Rieske" evidence="7">
    <location>
        <begin position="7"/>
        <end position="101"/>
    </location>
</feature>
<dbReference type="GO" id="GO:0051537">
    <property type="term" value="F:2 iron, 2 sulfur cluster binding"/>
    <property type="evidence" value="ECO:0007669"/>
    <property type="project" value="UniProtKB-KW"/>
</dbReference>
<sequence>MNKGLMINLGPMNQVAVGHGFCFIVKESEIAVFRTRDGNLYAIENKCPHLQGPLADGIIGEGKVVCPLHGHKFDLESGEGSEDGECVKTFNVWEDHNNIMLEYS</sequence>
<evidence type="ECO:0000256" key="1">
    <source>
        <dbReference type="ARBA" id="ARBA00022714"/>
    </source>
</evidence>
<evidence type="ECO:0000256" key="3">
    <source>
        <dbReference type="ARBA" id="ARBA00023002"/>
    </source>
</evidence>
<keyword evidence="6" id="KW-0534">Nitrate assimilation</keyword>
<dbReference type="EC" id="1.7.1.4" evidence="8"/>
<accession>A0A3B0UHD2</accession>
<organism evidence="8">
    <name type="scientific">hydrothermal vent metagenome</name>
    <dbReference type="NCBI Taxonomy" id="652676"/>
    <lineage>
        <taxon>unclassified sequences</taxon>
        <taxon>metagenomes</taxon>
        <taxon>ecological metagenomes</taxon>
    </lineage>
</organism>
<evidence type="ECO:0000256" key="5">
    <source>
        <dbReference type="ARBA" id="ARBA00023014"/>
    </source>
</evidence>
<keyword evidence="4" id="KW-0408">Iron</keyword>
<dbReference type="Gene3D" id="2.102.10.10">
    <property type="entry name" value="Rieske [2Fe-2S] iron-sulphur domain"/>
    <property type="match status" value="1"/>
</dbReference>
<proteinExistence type="predicted"/>
<dbReference type="InterPro" id="IPR012748">
    <property type="entry name" value="Rieske-like_NirD"/>
</dbReference>
<keyword evidence="5" id="KW-0411">Iron-sulfur</keyword>
<dbReference type="GO" id="GO:0008942">
    <property type="term" value="F:nitrite reductase [NAD(P)H] activity"/>
    <property type="evidence" value="ECO:0007669"/>
    <property type="project" value="UniProtKB-EC"/>
</dbReference>
<name>A0A3B0UHD2_9ZZZZ</name>
<keyword evidence="3 8" id="KW-0560">Oxidoreductase</keyword>
<evidence type="ECO:0000256" key="2">
    <source>
        <dbReference type="ARBA" id="ARBA00022723"/>
    </source>
</evidence>
<dbReference type="PANTHER" id="PTHR21496">
    <property type="entry name" value="FERREDOXIN-RELATED"/>
    <property type="match status" value="1"/>
</dbReference>
<dbReference type="GO" id="GO:0046872">
    <property type="term" value="F:metal ion binding"/>
    <property type="evidence" value="ECO:0007669"/>
    <property type="project" value="UniProtKB-KW"/>
</dbReference>
<gene>
    <name evidence="8" type="ORF">MNBD_BACTEROID05-204</name>
</gene>
<evidence type="ECO:0000256" key="4">
    <source>
        <dbReference type="ARBA" id="ARBA00023004"/>
    </source>
</evidence>
<dbReference type="InterPro" id="IPR017941">
    <property type="entry name" value="Rieske_2Fe-2S"/>
</dbReference>
<dbReference type="PANTHER" id="PTHR21496:SF23">
    <property type="entry name" value="3-PHENYLPROPIONATE_CINNAMIC ACID DIOXYGENASE FERREDOXIN SUBUNIT"/>
    <property type="match status" value="1"/>
</dbReference>
<dbReference type="PROSITE" id="PS51296">
    <property type="entry name" value="RIESKE"/>
    <property type="match status" value="1"/>
</dbReference>
<evidence type="ECO:0000313" key="8">
    <source>
        <dbReference type="EMBL" id="VAW19694.1"/>
    </source>
</evidence>
<dbReference type="InterPro" id="IPR036922">
    <property type="entry name" value="Rieske_2Fe-2S_sf"/>
</dbReference>
<protein>
    <submittedName>
        <fullName evidence="8">Nitrite reductase [NAD(P)H] small subunit</fullName>
        <ecNumber evidence="8">1.7.1.4</ecNumber>
    </submittedName>
</protein>
<dbReference type="AlphaFoldDB" id="A0A3B0UHD2"/>